<protein>
    <submittedName>
        <fullName evidence="7">LysE family transporter</fullName>
    </submittedName>
</protein>
<comment type="subcellular location">
    <subcellularLocation>
        <location evidence="1">Cell membrane</location>
        <topology evidence="1">Multi-pass membrane protein</topology>
    </subcellularLocation>
</comment>
<keyword evidence="8" id="KW-1185">Reference proteome</keyword>
<evidence type="ECO:0000313" key="7">
    <source>
        <dbReference type="EMBL" id="QPI53125.1"/>
    </source>
</evidence>
<evidence type="ECO:0000256" key="1">
    <source>
        <dbReference type="ARBA" id="ARBA00004651"/>
    </source>
</evidence>
<keyword evidence="3 6" id="KW-0812">Transmembrane</keyword>
<evidence type="ECO:0000256" key="2">
    <source>
        <dbReference type="ARBA" id="ARBA00022475"/>
    </source>
</evidence>
<proteinExistence type="predicted"/>
<dbReference type="PANTHER" id="PTHR30086">
    <property type="entry name" value="ARGININE EXPORTER PROTEIN ARGO"/>
    <property type="match status" value="1"/>
</dbReference>
<sequence>MSPGPSFILVARTAVTASRMDGIAAAAGMGIGGVLFAAIALLGLHVVLTNVPWLYMVLKAAGGAYLIYLGYRIWRGAAQPLALGQDGAPRQRRQLGKSFSLGLVTQLSNPKTAIVYASVFTAFLPPSFSLVLALVLALVVFVIEAGWYAVVAVALSSQRPRAWYLRYKAWIDRAAGGVMAALGGKLIWSAPSL</sequence>
<name>A0AA48WM29_9BURK</name>
<keyword evidence="2" id="KW-1003">Cell membrane</keyword>
<feature type="transmembrane region" description="Helical" evidence="6">
    <location>
        <begin position="22"/>
        <end position="47"/>
    </location>
</feature>
<evidence type="ECO:0000256" key="4">
    <source>
        <dbReference type="ARBA" id="ARBA00022989"/>
    </source>
</evidence>
<evidence type="ECO:0000256" key="6">
    <source>
        <dbReference type="SAM" id="Phobius"/>
    </source>
</evidence>
<gene>
    <name evidence="7" type="ORF">IV454_05790</name>
</gene>
<organism evidence="7 8">
    <name type="scientific">Massilia antarctica</name>
    <dbReference type="NCBI Taxonomy" id="2765360"/>
    <lineage>
        <taxon>Bacteria</taxon>
        <taxon>Pseudomonadati</taxon>
        <taxon>Pseudomonadota</taxon>
        <taxon>Betaproteobacteria</taxon>
        <taxon>Burkholderiales</taxon>
        <taxon>Oxalobacteraceae</taxon>
        <taxon>Telluria group</taxon>
        <taxon>Massilia</taxon>
    </lineage>
</organism>
<dbReference type="EMBL" id="CP065053">
    <property type="protein sequence ID" value="QPI53125.1"/>
    <property type="molecule type" value="Genomic_DNA"/>
</dbReference>
<evidence type="ECO:0000256" key="3">
    <source>
        <dbReference type="ARBA" id="ARBA00022692"/>
    </source>
</evidence>
<dbReference type="Proteomes" id="UP000662888">
    <property type="component" value="Chromosome"/>
</dbReference>
<keyword evidence="5 6" id="KW-0472">Membrane</keyword>
<feature type="transmembrane region" description="Helical" evidence="6">
    <location>
        <begin position="53"/>
        <end position="71"/>
    </location>
</feature>
<feature type="transmembrane region" description="Helical" evidence="6">
    <location>
        <begin position="130"/>
        <end position="156"/>
    </location>
</feature>
<evidence type="ECO:0000256" key="5">
    <source>
        <dbReference type="ARBA" id="ARBA00023136"/>
    </source>
</evidence>
<dbReference type="InterPro" id="IPR001123">
    <property type="entry name" value="LeuE-type"/>
</dbReference>
<reference evidence="7 8" key="1">
    <citation type="submission" date="2020-11" db="EMBL/GenBank/DDBJ databases">
        <authorList>
            <person name="Sun Q."/>
        </authorList>
    </citation>
    <scope>NUCLEOTIDE SEQUENCE [LARGE SCALE GENOMIC DNA]</scope>
    <source>
        <strain evidence="7 8">P8398</strain>
    </source>
</reference>
<evidence type="ECO:0000313" key="8">
    <source>
        <dbReference type="Proteomes" id="UP000662888"/>
    </source>
</evidence>
<accession>A0AA48WM29</accession>
<dbReference type="PANTHER" id="PTHR30086:SF19">
    <property type="entry name" value="THREONINE EFFLUX PROTEIN"/>
    <property type="match status" value="1"/>
</dbReference>
<dbReference type="Pfam" id="PF01810">
    <property type="entry name" value="LysE"/>
    <property type="match status" value="1"/>
</dbReference>
<keyword evidence="4 6" id="KW-1133">Transmembrane helix</keyword>